<dbReference type="PROSITE" id="PS50096">
    <property type="entry name" value="IQ"/>
    <property type="match status" value="1"/>
</dbReference>
<dbReference type="AlphaFoldDB" id="A0AAU9IUZ2"/>
<feature type="region of interest" description="Disordered" evidence="2">
    <location>
        <begin position="95"/>
        <end position="120"/>
    </location>
</feature>
<evidence type="ECO:0000256" key="1">
    <source>
        <dbReference type="SAM" id="Coils"/>
    </source>
</evidence>
<proteinExistence type="predicted"/>
<feature type="compositionally biased region" description="Polar residues" evidence="2">
    <location>
        <begin position="102"/>
        <end position="120"/>
    </location>
</feature>
<feature type="domain" description="AMP-activated protein kinase glycogen-binding" evidence="3">
    <location>
        <begin position="9"/>
        <end position="85"/>
    </location>
</feature>
<protein>
    <recommendedName>
        <fullName evidence="3">AMP-activated protein kinase glycogen-binding domain-containing protein</fullName>
    </recommendedName>
</protein>
<organism evidence="4 5">
    <name type="scientific">Blepharisma stoltei</name>
    <dbReference type="NCBI Taxonomy" id="1481888"/>
    <lineage>
        <taxon>Eukaryota</taxon>
        <taxon>Sar</taxon>
        <taxon>Alveolata</taxon>
        <taxon>Ciliophora</taxon>
        <taxon>Postciliodesmatophora</taxon>
        <taxon>Heterotrichea</taxon>
        <taxon>Heterotrichida</taxon>
        <taxon>Blepharismidae</taxon>
        <taxon>Blepharisma</taxon>
    </lineage>
</organism>
<dbReference type="InterPro" id="IPR013783">
    <property type="entry name" value="Ig-like_fold"/>
</dbReference>
<dbReference type="InterPro" id="IPR032640">
    <property type="entry name" value="AMPK1_CBM"/>
</dbReference>
<evidence type="ECO:0000259" key="3">
    <source>
        <dbReference type="Pfam" id="PF16561"/>
    </source>
</evidence>
<keyword evidence="1" id="KW-0175">Coiled coil</keyword>
<accession>A0AAU9IUZ2</accession>
<dbReference type="InterPro" id="IPR014756">
    <property type="entry name" value="Ig_E-set"/>
</dbReference>
<dbReference type="EMBL" id="CAJZBQ010000017">
    <property type="protein sequence ID" value="CAG9317018.1"/>
    <property type="molecule type" value="Genomic_DNA"/>
</dbReference>
<dbReference type="Gene3D" id="2.60.40.10">
    <property type="entry name" value="Immunoglobulins"/>
    <property type="match status" value="1"/>
</dbReference>
<evidence type="ECO:0000256" key="2">
    <source>
        <dbReference type="SAM" id="MobiDB-lite"/>
    </source>
</evidence>
<keyword evidence="5" id="KW-1185">Reference proteome</keyword>
<gene>
    <name evidence="4" type="ORF">BSTOLATCC_MIC17645</name>
</gene>
<reference evidence="4" key="1">
    <citation type="submission" date="2021-09" db="EMBL/GenBank/DDBJ databases">
        <authorList>
            <consortium name="AG Swart"/>
            <person name="Singh M."/>
            <person name="Singh A."/>
            <person name="Seah K."/>
            <person name="Emmerich C."/>
        </authorList>
    </citation>
    <scope>NUCLEOTIDE SEQUENCE</scope>
    <source>
        <strain evidence="4">ATCC30299</strain>
    </source>
</reference>
<name>A0AAU9IUZ2_9CILI</name>
<dbReference type="Proteomes" id="UP001162131">
    <property type="component" value="Unassembled WGS sequence"/>
</dbReference>
<dbReference type="CDD" id="cd02859">
    <property type="entry name" value="E_set_AMPKbeta_like_N"/>
    <property type="match status" value="1"/>
</dbReference>
<evidence type="ECO:0000313" key="5">
    <source>
        <dbReference type="Proteomes" id="UP001162131"/>
    </source>
</evidence>
<sequence length="258" mass="29889">MEGQMKTSFRFSWTKPCKRAFVSGTFNDFHLDMLTGDNDKFLNSMVQPGRIYYRFKIDGLYQVDTSKPTTLYEKTLYNYADITAPTLQINSKLKEKPELKAPNSNKSTCKSSSATSLTTSPYRTRPLSTFRNSISLSNIIKIQAWIRSVIQRIRFKRYLKHIRTVKNRKNISAETTFDAHDGYEKLRKKVEVLTEENQRLRKDCKILQSKALTCKPPLKKLDVYKTTRNFKTGSFLRLNVRDGGRLLNSVSPIKGKFD</sequence>
<evidence type="ECO:0000313" key="4">
    <source>
        <dbReference type="EMBL" id="CAG9317018.1"/>
    </source>
</evidence>
<comment type="caution">
    <text evidence="4">The sequence shown here is derived from an EMBL/GenBank/DDBJ whole genome shotgun (WGS) entry which is preliminary data.</text>
</comment>
<dbReference type="Pfam" id="PF16561">
    <property type="entry name" value="AMPK1_CBM"/>
    <property type="match status" value="1"/>
</dbReference>
<dbReference type="SUPFAM" id="SSF81296">
    <property type="entry name" value="E set domains"/>
    <property type="match status" value="1"/>
</dbReference>
<feature type="coiled-coil region" evidence="1">
    <location>
        <begin position="183"/>
        <end position="210"/>
    </location>
</feature>